<feature type="compositionally biased region" description="Low complexity" evidence="16">
    <location>
        <begin position="209"/>
        <end position="223"/>
    </location>
</feature>
<comment type="catalytic activity">
    <reaction evidence="14">
        <text>a quinone + NADH + 5 H(+)(in) = a quinol + NAD(+) + 4 H(+)(out)</text>
        <dbReference type="Rhea" id="RHEA:57888"/>
        <dbReference type="ChEBI" id="CHEBI:15378"/>
        <dbReference type="ChEBI" id="CHEBI:24646"/>
        <dbReference type="ChEBI" id="CHEBI:57540"/>
        <dbReference type="ChEBI" id="CHEBI:57945"/>
        <dbReference type="ChEBI" id="CHEBI:132124"/>
    </reaction>
</comment>
<evidence type="ECO:0000256" key="1">
    <source>
        <dbReference type="ARBA" id="ARBA00009173"/>
    </source>
</evidence>
<dbReference type="GO" id="GO:0008137">
    <property type="term" value="F:NADH dehydrogenase (ubiquinone) activity"/>
    <property type="evidence" value="ECO:0007669"/>
    <property type="project" value="InterPro"/>
</dbReference>
<dbReference type="GO" id="GO:0005506">
    <property type="term" value="F:iron ion binding"/>
    <property type="evidence" value="ECO:0007669"/>
    <property type="project" value="UniProtKB-UniRule"/>
</dbReference>
<keyword evidence="10 14" id="KW-0520">NAD</keyword>
<keyword evidence="19" id="KW-1185">Reference proteome</keyword>
<feature type="domain" description="NADH:ubiquinone oxidoreductase-like 20kDa subunit" evidence="17">
    <location>
        <begin position="43"/>
        <end position="153"/>
    </location>
</feature>
<evidence type="ECO:0000256" key="13">
    <source>
        <dbReference type="ARBA" id="ARBA00062767"/>
    </source>
</evidence>
<comment type="subunit">
    <text evidence="13 14">NDH-1 is composed of 14 different subunits. Subunits NuoB, C, D, E, F, and G constitute the peripheral sector of the complex.</text>
</comment>
<dbReference type="EC" id="7.1.1.-" evidence="14"/>
<evidence type="ECO:0000256" key="11">
    <source>
        <dbReference type="ARBA" id="ARBA00023136"/>
    </source>
</evidence>
<evidence type="ECO:0000256" key="2">
    <source>
        <dbReference type="ARBA" id="ARBA00022448"/>
    </source>
</evidence>
<dbReference type="AlphaFoldDB" id="A0A365H876"/>
<feature type="region of interest" description="Disordered" evidence="16">
    <location>
        <begin position="165"/>
        <end position="395"/>
    </location>
</feature>
<comment type="cofactor">
    <cofactor evidence="14">
        <name>[4Fe-4S] cluster</name>
        <dbReference type="ChEBI" id="CHEBI:49883"/>
    </cofactor>
    <text evidence="14">Binds 1 [4Fe-4S] cluster.</text>
</comment>
<evidence type="ECO:0000256" key="6">
    <source>
        <dbReference type="ARBA" id="ARBA00022723"/>
    </source>
</evidence>
<dbReference type="InterPro" id="IPR006138">
    <property type="entry name" value="NADH_UQ_OxRdtase_20Kd_su"/>
</dbReference>
<keyword evidence="7 14" id="KW-1278">Translocase</keyword>
<name>A0A365H876_9ACTN</name>
<evidence type="ECO:0000256" key="10">
    <source>
        <dbReference type="ARBA" id="ARBA00023027"/>
    </source>
</evidence>
<feature type="binding site" evidence="14">
    <location>
        <position position="44"/>
    </location>
    <ligand>
        <name>[4Fe-4S] cluster</name>
        <dbReference type="ChEBI" id="CHEBI:49883"/>
    </ligand>
</feature>
<feature type="binding site" evidence="14">
    <location>
        <position position="139"/>
    </location>
    <ligand>
        <name>[4Fe-4S] cluster</name>
        <dbReference type="ChEBI" id="CHEBI:49883"/>
    </ligand>
</feature>
<dbReference type="EMBL" id="QLYX01000004">
    <property type="protein sequence ID" value="RAY15228.1"/>
    <property type="molecule type" value="Genomic_DNA"/>
</dbReference>
<keyword evidence="5 14" id="KW-0874">Quinone</keyword>
<evidence type="ECO:0000256" key="15">
    <source>
        <dbReference type="RuleBase" id="RU004464"/>
    </source>
</evidence>
<dbReference type="NCBIfam" id="NF005012">
    <property type="entry name" value="PRK06411.1"/>
    <property type="match status" value="1"/>
</dbReference>
<dbReference type="Pfam" id="PF01058">
    <property type="entry name" value="Oxidored_q6"/>
    <property type="match status" value="1"/>
</dbReference>
<evidence type="ECO:0000313" key="18">
    <source>
        <dbReference type="EMBL" id="RAY15228.1"/>
    </source>
</evidence>
<dbReference type="FunFam" id="3.40.50.12280:FF:000002">
    <property type="entry name" value="NADH-quinone oxidoreductase subunit B"/>
    <property type="match status" value="1"/>
</dbReference>
<dbReference type="HAMAP" id="MF_01356">
    <property type="entry name" value="NDH1_NuoB"/>
    <property type="match status" value="1"/>
</dbReference>
<dbReference type="OrthoDB" id="9786737at2"/>
<evidence type="ECO:0000256" key="14">
    <source>
        <dbReference type="HAMAP-Rule" id="MF_01356"/>
    </source>
</evidence>
<keyword evidence="4 14" id="KW-0004">4Fe-4S</keyword>
<dbReference type="NCBIfam" id="TIGR01957">
    <property type="entry name" value="nuoB_fam"/>
    <property type="match status" value="1"/>
</dbReference>
<evidence type="ECO:0000256" key="12">
    <source>
        <dbReference type="ARBA" id="ARBA00059953"/>
    </source>
</evidence>
<keyword evidence="3 14" id="KW-1003">Cell membrane</keyword>
<keyword evidence="2 14" id="KW-0813">Transport</keyword>
<dbReference type="SUPFAM" id="SSF56770">
    <property type="entry name" value="HydA/Nqo6-like"/>
    <property type="match status" value="1"/>
</dbReference>
<evidence type="ECO:0000256" key="5">
    <source>
        <dbReference type="ARBA" id="ARBA00022719"/>
    </source>
</evidence>
<keyword evidence="6 14" id="KW-0479">Metal-binding</keyword>
<feature type="compositionally biased region" description="Pro residues" evidence="16">
    <location>
        <begin position="190"/>
        <end position="201"/>
    </location>
</feature>
<evidence type="ECO:0000256" key="16">
    <source>
        <dbReference type="SAM" id="MobiDB-lite"/>
    </source>
</evidence>
<evidence type="ECO:0000256" key="7">
    <source>
        <dbReference type="ARBA" id="ARBA00022967"/>
    </source>
</evidence>
<dbReference type="Gene3D" id="3.40.50.12280">
    <property type="match status" value="1"/>
</dbReference>
<feature type="binding site" evidence="14">
    <location>
        <position position="109"/>
    </location>
    <ligand>
        <name>[4Fe-4S] cluster</name>
        <dbReference type="ChEBI" id="CHEBI:49883"/>
    </ligand>
</feature>
<dbReference type="GO" id="GO:0009060">
    <property type="term" value="P:aerobic respiration"/>
    <property type="evidence" value="ECO:0007669"/>
    <property type="project" value="TreeGrafter"/>
</dbReference>
<evidence type="ECO:0000256" key="8">
    <source>
        <dbReference type="ARBA" id="ARBA00023004"/>
    </source>
</evidence>
<dbReference type="PANTHER" id="PTHR11995">
    <property type="entry name" value="NADH DEHYDROGENASE"/>
    <property type="match status" value="1"/>
</dbReference>
<evidence type="ECO:0000256" key="4">
    <source>
        <dbReference type="ARBA" id="ARBA00022485"/>
    </source>
</evidence>
<dbReference type="GO" id="GO:0051539">
    <property type="term" value="F:4 iron, 4 sulfur cluster binding"/>
    <property type="evidence" value="ECO:0007669"/>
    <property type="project" value="UniProtKB-KW"/>
</dbReference>
<feature type="compositionally biased region" description="Basic and acidic residues" evidence="16">
    <location>
        <begin position="292"/>
        <end position="305"/>
    </location>
</feature>
<sequence length="395" mass="43090">MGTVDLPEPSVGPLSRLAPKPVKFVLNWGRRYSLWVFNFGLACCAIEFIATSMSRHDFIRLGVIPFAPGPRQADLMVVSGTVSDKMAPAIKRLYEQMPEPKYVISFGACSNCGGPYWDSYCVTKGVDQIIPVDVYVPGCPPRPEALLHGIVHLQEKIAAESLGERYGRSGEPVSPPPPPRPMPATVLRRPPLPPPPLPEAPEPGSEMTAADPLLDGLDLFGPDPAEDARHTEELTIVPDPDSRLTEELTVVPNPDDQRTQDLRPLRDEEPVAAPDDQRTQDLTPLPDGQGEQDLRPPPDEQRTQDLRPLPGDQRTQDLTPLPDDQGAQDSRPSPADRSGGDEPGAYTPPDLMATDRLPVVPAEGEPPRQEKGSRRKRPGHDPTIIPGLADDEDGR</sequence>
<comment type="similarity">
    <text evidence="1 14 15">Belongs to the complex I 20 kDa subunit family.</text>
</comment>
<feature type="compositionally biased region" description="Pro residues" evidence="16">
    <location>
        <begin position="173"/>
        <end position="182"/>
    </location>
</feature>
<reference evidence="18 19" key="1">
    <citation type="submission" date="2018-06" db="EMBL/GenBank/DDBJ databases">
        <title>Actinomadura craniellae sp. nov. isolated from marine sponge Craniella sp.</title>
        <authorList>
            <person name="Li L."/>
            <person name="Xu Q.H."/>
            <person name="Lin H.W."/>
            <person name="Lu Y.H."/>
        </authorList>
    </citation>
    <scope>NUCLEOTIDE SEQUENCE [LARGE SCALE GENOMIC DNA]</scope>
    <source>
        <strain evidence="18 19">LHW63021</strain>
    </source>
</reference>
<feature type="compositionally biased region" description="Basic and acidic residues" evidence="16">
    <location>
        <begin position="255"/>
        <end position="279"/>
    </location>
</feature>
<dbReference type="GO" id="GO:0048038">
    <property type="term" value="F:quinone binding"/>
    <property type="evidence" value="ECO:0007669"/>
    <property type="project" value="UniProtKB-KW"/>
</dbReference>
<evidence type="ECO:0000313" key="19">
    <source>
        <dbReference type="Proteomes" id="UP000251891"/>
    </source>
</evidence>
<dbReference type="InterPro" id="IPR006137">
    <property type="entry name" value="NADH_UbQ_OxRdtase-like_20kDa"/>
</dbReference>
<comment type="subcellular location">
    <subcellularLocation>
        <location evidence="14">Cell membrane</location>
        <topology evidence="14">Peripheral membrane protein</topology>
        <orientation evidence="14">Cytoplasmic side</orientation>
    </subcellularLocation>
</comment>
<comment type="function">
    <text evidence="12 14">NDH-1 shuttles electrons from NADH, via FMN and iron-sulfur (Fe-S) centers, to quinones in the respiratory chain. The immediate electron acceptor for the enzyme in this species is believed to be a menaquinone. Couples the redox reaction to proton translocation (for every two electrons transferred, four hydrogen ions are translocated across the cytoplasmic membrane), and thus conserves the redox energy in a proton gradient.</text>
</comment>
<dbReference type="RefSeq" id="WP_111865756.1">
    <property type="nucleotide sequence ID" value="NZ_QLYX01000004.1"/>
</dbReference>
<evidence type="ECO:0000256" key="9">
    <source>
        <dbReference type="ARBA" id="ARBA00023014"/>
    </source>
</evidence>
<organism evidence="18 19">
    <name type="scientific">Actinomadura craniellae</name>
    <dbReference type="NCBI Taxonomy" id="2231787"/>
    <lineage>
        <taxon>Bacteria</taxon>
        <taxon>Bacillati</taxon>
        <taxon>Actinomycetota</taxon>
        <taxon>Actinomycetes</taxon>
        <taxon>Streptosporangiales</taxon>
        <taxon>Thermomonosporaceae</taxon>
        <taxon>Actinomadura</taxon>
    </lineage>
</organism>
<comment type="caution">
    <text evidence="18">The sequence shown here is derived from an EMBL/GenBank/DDBJ whole genome shotgun (WGS) entry which is preliminary data.</text>
</comment>
<dbReference type="PANTHER" id="PTHR11995:SF33">
    <property type="entry name" value="NADH-QUINONE OXIDOREDUCTASE SUBUNIT B 2"/>
    <property type="match status" value="1"/>
</dbReference>
<protein>
    <recommendedName>
        <fullName evidence="14">NADH-quinone oxidoreductase subunit B</fullName>
        <ecNumber evidence="14">7.1.1.-</ecNumber>
    </recommendedName>
    <alternativeName>
        <fullName evidence="14">NADH dehydrogenase I subunit B</fullName>
    </alternativeName>
    <alternativeName>
        <fullName evidence="14">NDH-1 subunit B</fullName>
    </alternativeName>
</protein>
<dbReference type="GO" id="GO:0045271">
    <property type="term" value="C:respiratory chain complex I"/>
    <property type="evidence" value="ECO:0007669"/>
    <property type="project" value="TreeGrafter"/>
</dbReference>
<keyword evidence="9 14" id="KW-0411">Iron-sulfur</keyword>
<accession>A0A365H876</accession>
<dbReference type="Proteomes" id="UP000251891">
    <property type="component" value="Unassembled WGS sequence"/>
</dbReference>
<evidence type="ECO:0000256" key="3">
    <source>
        <dbReference type="ARBA" id="ARBA00022475"/>
    </source>
</evidence>
<keyword evidence="11 14" id="KW-0472">Membrane</keyword>
<gene>
    <name evidence="14" type="primary">nuoB</name>
    <name evidence="18" type="ORF">DPM19_10975</name>
</gene>
<evidence type="ECO:0000259" key="17">
    <source>
        <dbReference type="Pfam" id="PF01058"/>
    </source>
</evidence>
<feature type="binding site" evidence="14">
    <location>
        <position position="43"/>
    </location>
    <ligand>
        <name>[4Fe-4S] cluster</name>
        <dbReference type="ChEBI" id="CHEBI:49883"/>
    </ligand>
</feature>
<keyword evidence="8 14" id="KW-0408">Iron</keyword>
<dbReference type="GO" id="GO:0005886">
    <property type="term" value="C:plasma membrane"/>
    <property type="evidence" value="ECO:0007669"/>
    <property type="project" value="UniProtKB-SubCell"/>
</dbReference>
<proteinExistence type="inferred from homology"/>
<dbReference type="GO" id="GO:0015990">
    <property type="term" value="P:electron transport coupled proton transport"/>
    <property type="evidence" value="ECO:0007669"/>
    <property type="project" value="TreeGrafter"/>
</dbReference>
<dbReference type="GO" id="GO:0050136">
    <property type="term" value="F:NADH dehydrogenase (quinone) (non-electrogenic) activity"/>
    <property type="evidence" value="ECO:0007669"/>
    <property type="project" value="UniProtKB-UniRule"/>
</dbReference>